<dbReference type="OrthoDB" id="10255480at2759"/>
<dbReference type="KEGG" id="ngr:NAEGRDRAFT_73539"/>
<dbReference type="Pfam" id="PF13398">
    <property type="entry name" value="Peptidase_M50B"/>
    <property type="match status" value="1"/>
</dbReference>
<protein>
    <submittedName>
        <fullName evidence="4">Predicted protein</fullName>
    </submittedName>
</protein>
<feature type="transmembrane region" description="Helical" evidence="2">
    <location>
        <begin position="1540"/>
        <end position="1563"/>
    </location>
</feature>
<accession>D2VWX6</accession>
<reference evidence="4 5" key="1">
    <citation type="journal article" date="2010" name="Cell">
        <title>The genome of Naegleria gruberi illuminates early eukaryotic versatility.</title>
        <authorList>
            <person name="Fritz-Laylin L.K."/>
            <person name="Prochnik S.E."/>
            <person name="Ginger M.L."/>
            <person name="Dacks J.B."/>
            <person name="Carpenter M.L."/>
            <person name="Field M.C."/>
            <person name="Kuo A."/>
            <person name="Paredez A."/>
            <person name="Chapman J."/>
            <person name="Pham J."/>
            <person name="Shu S."/>
            <person name="Neupane R."/>
            <person name="Cipriano M."/>
            <person name="Mancuso J."/>
            <person name="Tu H."/>
            <person name="Salamov A."/>
            <person name="Lindquist E."/>
            <person name="Shapiro H."/>
            <person name="Lucas S."/>
            <person name="Grigoriev I.V."/>
            <person name="Cande W.Z."/>
            <person name="Fulton C."/>
            <person name="Rokhsar D.S."/>
            <person name="Dawson S.C."/>
        </authorList>
    </citation>
    <scope>NUCLEOTIDE SEQUENCE [LARGE SCALE GENOMIC DNA]</scope>
    <source>
        <strain evidence="4 5">NEG-M</strain>
    </source>
</reference>
<feature type="transmembrane region" description="Helical" evidence="2">
    <location>
        <begin position="1516"/>
        <end position="1533"/>
    </location>
</feature>
<dbReference type="EMBL" id="GG738905">
    <property type="protein sequence ID" value="EFC38703.1"/>
    <property type="molecule type" value="Genomic_DNA"/>
</dbReference>
<evidence type="ECO:0000256" key="1">
    <source>
        <dbReference type="SAM" id="MobiDB-lite"/>
    </source>
</evidence>
<dbReference type="InterPro" id="IPR029438">
    <property type="entry name" value="HPS3_C"/>
</dbReference>
<evidence type="ECO:0000256" key="2">
    <source>
        <dbReference type="SAM" id="Phobius"/>
    </source>
</evidence>
<dbReference type="GeneID" id="8858599"/>
<feature type="transmembrane region" description="Helical" evidence="2">
    <location>
        <begin position="1583"/>
        <end position="1608"/>
    </location>
</feature>
<dbReference type="GO" id="GO:0005737">
    <property type="term" value="C:cytoplasm"/>
    <property type="evidence" value="ECO:0007669"/>
    <property type="project" value="TreeGrafter"/>
</dbReference>
<keyword evidence="2" id="KW-1133">Transmembrane helix</keyword>
<feature type="transmembrane region" description="Helical" evidence="2">
    <location>
        <begin position="1469"/>
        <end position="1486"/>
    </location>
</feature>
<evidence type="ECO:0000259" key="3">
    <source>
        <dbReference type="Pfam" id="PF14763"/>
    </source>
</evidence>
<keyword evidence="5" id="KW-1185">Reference proteome</keyword>
<dbReference type="InterPro" id="IPR017216">
    <property type="entry name" value="HPS3"/>
</dbReference>
<gene>
    <name evidence="4" type="ORF">NAEGRDRAFT_73539</name>
</gene>
<dbReference type="InParanoid" id="D2VWX6"/>
<organism evidence="5">
    <name type="scientific">Naegleria gruberi</name>
    <name type="common">Amoeba</name>
    <dbReference type="NCBI Taxonomy" id="5762"/>
    <lineage>
        <taxon>Eukaryota</taxon>
        <taxon>Discoba</taxon>
        <taxon>Heterolobosea</taxon>
        <taxon>Tetramitia</taxon>
        <taxon>Eutetramitia</taxon>
        <taxon>Vahlkampfiidae</taxon>
        <taxon>Naegleria</taxon>
    </lineage>
</organism>
<evidence type="ECO:0000313" key="4">
    <source>
        <dbReference type="EMBL" id="EFC38703.1"/>
    </source>
</evidence>
<dbReference type="Pfam" id="PF14763">
    <property type="entry name" value="HPS3_C"/>
    <property type="match status" value="1"/>
</dbReference>
<keyword evidence="2" id="KW-0472">Membrane</keyword>
<feature type="transmembrane region" description="Helical" evidence="2">
    <location>
        <begin position="1379"/>
        <end position="1400"/>
    </location>
</feature>
<sequence>MDSHNIRVFQSQDILCPHDLGQPYCSAASDSLFWVAYNGIVKGYSTQTTQKEFHCLYEFQPLWNQVDAIHYLPDIRRVITVERRVLYSSSSSSLNGGATITSSPMNNSLNVLATSSNLTDFKSNLTSVNNNNSQGTNGGVSVEQCCRVYHFDYDKKERKTIITPSTLPIQHFTTFASGDSLNSELLISVCTYSNQLLTCVKDVISLWKFTNHDTSVCVLKLHTSWNVKCISVFNQFIGYGTTKDVRVVELKLKDSQKFEFVENIQEDDLMEEAELQNNAEILNTKNLSLLDIQKKIQSRIQDQFIGPTIETQSTPTSTSILQRQRNGSGPLTNKTMAMYWGKSQLESSDEIQIRLDMATKELLPSPATQKYSEAVAITPEDRKKKKTAITFSTNIAYDIVGETTTVDHPAFVNTHYIEACTNLLHKHFTDEESPRSIHFLQNIAQKRDFNQNTGMKCILSTSTCGYVYGLSSPQQLLCEFEYTGECLMSAVNSLFLYAITPVGLEIWSVLGSNNGCLLRFHPFIGLKNVSATDKHVILLSKMSSNENVSIAAYYNQQTEKTVLVSDMRSIEKVSRASTAKEGSRSGSLLPIFSARRKKEEPKSTAQPVVEEFSYNIYALNSVELCEIYEDMLEHAIMYKTQDNAKYMKLLKESHSLLQSKYFELLAKEKKLDRPETDPVIILKTRVDLQNYTTLLKRSFGLIGDTYVSAGQIDKAAYAYSNSDRPIDNVFENLSVREESLLLFLDHVLFDNDISNMEKVCSEELGDKILSIYRQRTPHRLSNVILSGSINFSKSHAISLLHEISEEYIKAQQTVSQLEMSQGEQNCIGEQSWFDIMPKDAIVLSLMQLNNGEAEQAITILRSVEGNCLVDFLINYPNLLTSPSEPFSLFAKTIREYAPWCLLEALVRLTSANCCPLETQHVLNLLKGEEIKFTAEELPITPLVMQQIYLSSLLIAGDYTNEKILIDNALLLLKVFISELEQVTLTLKQSDIELLVKCVKSKVDLINSLNSPQPFMSPSDISSNEDIIGQEFAPLISNLSQLQDLKQYCSFLHYSFIPFRENLKWPKEFVNYEFEKNRDSFGNVNSKTLSEKYNDVNSILESISMADATLFSLTENDPFLLMIHLLYSAQGLICFFVQLLSGNGDLFQEFIKIIESSNAHSTVGFETLKILCMTGSKQLKEGIERLFEILGQVNEDNENFKSKMDVLYGFIQEHCKNVEEWKCVLQLIFEYIQQVESVNTQDSKPAICPKFLYNLLDRVLRNLALTNTPEEFLTLIPKNGNNEIGNQPHEQHNVVTPPNNYNNATNTTDDEDLELGVDDLDFINSSFSDRTPLNKDFNDDARSDFSNTDNLIQTPSERVNSGGRSIQTIVGSWFERVKKWFGSSISWLIFASIVTVLIWQLPSDVGRYIAYPFTIFGTFWHEMGHATSALLCGNSLKYIIIESNGSGLTVYADYADSRICNAIISVNGPLGPTFFGCLIICLSVLFVKHEIFSRILLGLISVIVFVCTVLLVRKSLFGIIFLPCLAVILLVMSVKANGKILTFSLQFIGVQMAISMYQNILYLFSKMDGKSDTGSVEVLFNGLVPYWMVAIFIIIVNVILILVSFLFVFRQSLKQST</sequence>
<dbReference type="VEuPathDB" id="AmoebaDB:NAEGRDRAFT_73539"/>
<feature type="transmembrane region" description="Helical" evidence="2">
    <location>
        <begin position="1118"/>
        <end position="1139"/>
    </location>
</feature>
<dbReference type="PANTHER" id="PTHR28633:SF1">
    <property type="entry name" value="BLOC-2 COMPLEX MEMBER HPS3"/>
    <property type="match status" value="1"/>
</dbReference>
<dbReference type="Proteomes" id="UP000006671">
    <property type="component" value="Unassembled WGS sequence"/>
</dbReference>
<feature type="transmembrane region" description="Helical" evidence="2">
    <location>
        <begin position="1493"/>
        <end position="1510"/>
    </location>
</feature>
<dbReference type="OMA" id="SANCCPL"/>
<keyword evidence="2" id="KW-0812">Transmembrane</keyword>
<dbReference type="RefSeq" id="XP_002671447.1">
    <property type="nucleotide sequence ID" value="XM_002671401.1"/>
</dbReference>
<dbReference type="PANTHER" id="PTHR28633">
    <property type="entry name" value="HERMANSKY-PUDLAK SYNDROME 3 PROTEIN"/>
    <property type="match status" value="1"/>
</dbReference>
<proteinExistence type="predicted"/>
<feature type="domain" description="BLOC-2 complex member HPS3 C-terminal" evidence="3">
    <location>
        <begin position="627"/>
        <end position="806"/>
    </location>
</feature>
<evidence type="ECO:0000313" key="5">
    <source>
        <dbReference type="Proteomes" id="UP000006671"/>
    </source>
</evidence>
<dbReference type="InterPro" id="IPR049500">
    <property type="entry name" value="Peptidase_M50B-like"/>
</dbReference>
<name>D2VWX6_NAEGR</name>
<feature type="region of interest" description="Disordered" evidence="1">
    <location>
        <begin position="311"/>
        <end position="330"/>
    </location>
</feature>